<gene>
    <name evidence="2" type="ORF">FCC1311_052942</name>
</gene>
<comment type="caution">
    <text evidence="2">The sequence shown here is derived from an EMBL/GenBank/DDBJ whole genome shotgun (WGS) entry which is preliminary data.</text>
</comment>
<feature type="compositionally biased region" description="Acidic residues" evidence="1">
    <location>
        <begin position="297"/>
        <end position="307"/>
    </location>
</feature>
<keyword evidence="3" id="KW-1185">Reference proteome</keyword>
<evidence type="ECO:0000256" key="1">
    <source>
        <dbReference type="SAM" id="MobiDB-lite"/>
    </source>
</evidence>
<feature type="region of interest" description="Disordered" evidence="1">
    <location>
        <begin position="1"/>
        <end position="145"/>
    </location>
</feature>
<feature type="compositionally biased region" description="Polar residues" evidence="1">
    <location>
        <begin position="285"/>
        <end position="295"/>
    </location>
</feature>
<dbReference type="InParanoid" id="A0A2R5GDP7"/>
<dbReference type="EMBL" id="BEYU01000052">
    <property type="protein sequence ID" value="GBG29072.1"/>
    <property type="molecule type" value="Genomic_DNA"/>
</dbReference>
<feature type="compositionally biased region" description="Polar residues" evidence="1">
    <location>
        <begin position="115"/>
        <end position="125"/>
    </location>
</feature>
<organism evidence="2 3">
    <name type="scientific">Hondaea fermentalgiana</name>
    <dbReference type="NCBI Taxonomy" id="2315210"/>
    <lineage>
        <taxon>Eukaryota</taxon>
        <taxon>Sar</taxon>
        <taxon>Stramenopiles</taxon>
        <taxon>Bigyra</taxon>
        <taxon>Labyrinthulomycetes</taxon>
        <taxon>Thraustochytrida</taxon>
        <taxon>Thraustochytriidae</taxon>
        <taxon>Hondaea</taxon>
    </lineage>
</organism>
<name>A0A2R5GDP7_9STRA</name>
<accession>A0A2R5GDP7</accession>
<proteinExistence type="predicted"/>
<feature type="region of interest" description="Disordered" evidence="1">
    <location>
        <begin position="276"/>
        <end position="333"/>
    </location>
</feature>
<evidence type="ECO:0000313" key="3">
    <source>
        <dbReference type="Proteomes" id="UP000241890"/>
    </source>
</evidence>
<dbReference type="Proteomes" id="UP000241890">
    <property type="component" value="Unassembled WGS sequence"/>
</dbReference>
<evidence type="ECO:0000313" key="2">
    <source>
        <dbReference type="EMBL" id="GBG29072.1"/>
    </source>
</evidence>
<feature type="compositionally biased region" description="Basic and acidic residues" evidence="1">
    <location>
        <begin position="104"/>
        <end position="114"/>
    </location>
</feature>
<sequence>MGNNESGPEGSNEGGSIFDMCFAPSKDARQGSMKRETKRASADPADWIVNANFVTPSDPDAVRGIVKKTSSGVEQDEEQENVQVNESARGDNSILNQNAENEDESQRKDMHTNDESNIPPTSMQASDERTDEANEVSTTDLDQEEDRLRKRLQSFKVLPSKRSVFLEEAKETSGLSEKQATVHNLRMDVCMAQLRSETAQCVGRNALKHSKLAWPSISSLNPDGMPGERRPRSASEEETKQINKMIHALDVQLEEGSMSIDEYLSVVANLRPQTSPLAPLDASALDTTGLLSTSINENEEDNEETDSPEGSAEPSGKSKGSFKGSEPHENATN</sequence>
<feature type="compositionally biased region" description="Basic and acidic residues" evidence="1">
    <location>
        <begin position="226"/>
        <end position="238"/>
    </location>
</feature>
<dbReference type="AlphaFoldDB" id="A0A2R5GDP7"/>
<feature type="region of interest" description="Disordered" evidence="1">
    <location>
        <begin position="218"/>
        <end position="238"/>
    </location>
</feature>
<protein>
    <submittedName>
        <fullName evidence="2">Uncharacterized protein</fullName>
    </submittedName>
</protein>
<reference evidence="2 3" key="1">
    <citation type="submission" date="2017-12" db="EMBL/GenBank/DDBJ databases">
        <title>Sequencing, de novo assembly and annotation of complete genome of a new Thraustochytrid species, strain FCC1311.</title>
        <authorList>
            <person name="Sedici K."/>
            <person name="Godart F."/>
            <person name="Aiese Cigliano R."/>
            <person name="Sanseverino W."/>
            <person name="Barakat M."/>
            <person name="Ortet P."/>
            <person name="Marechal E."/>
            <person name="Cagnac O."/>
            <person name="Amato A."/>
        </authorList>
    </citation>
    <scope>NUCLEOTIDE SEQUENCE [LARGE SCALE GENOMIC DNA]</scope>
</reference>
<feature type="compositionally biased region" description="Low complexity" evidence="1">
    <location>
        <begin position="1"/>
        <end position="16"/>
    </location>
</feature>
<feature type="compositionally biased region" description="Basic and acidic residues" evidence="1">
    <location>
        <begin position="26"/>
        <end position="41"/>
    </location>
</feature>
<feature type="compositionally biased region" description="Low complexity" evidence="1">
    <location>
        <begin position="315"/>
        <end position="324"/>
    </location>
</feature>